<dbReference type="EMBL" id="JAEPRJ010000001">
    <property type="protein sequence ID" value="MBK5898794.1"/>
    <property type="molecule type" value="Genomic_DNA"/>
</dbReference>
<name>A0ABS1J3S4_9FIRM</name>
<gene>
    <name evidence="1" type="ORF">JJN12_13595</name>
</gene>
<proteinExistence type="predicted"/>
<reference evidence="1 2" key="1">
    <citation type="submission" date="2021-01" db="EMBL/GenBank/DDBJ databases">
        <title>Isolation and description of Catonella massiliensis sp. nov., a novel Catonella species, isolated from a stable periodontitis subject.</title>
        <authorList>
            <person name="Antezack A."/>
            <person name="Boxberger M."/>
            <person name="La Scola B."/>
            <person name="Monnet-Corti V."/>
        </authorList>
    </citation>
    <scope>NUCLEOTIDE SEQUENCE [LARGE SCALE GENOMIC DNA]</scope>
    <source>
        <strain evidence="1 2">Marseille-Q4567</strain>
    </source>
</reference>
<sequence>MQESIYKTEKYRYTAIRLIKDKRGIFGIPQINISADFECEITKDKGLYYETDGEIVFYIKHFILKDACLISIEVEQDENYELKHVLCEGKYIKFDHINSCWKFQIEISGLTGPTRTLFAHTILREDGITLRVEENDIGRCAGKYSKDTYPQIQIEAASHYSFAAREVLRRMGVARYLHNNSLGYLLLLGFETCNELHPDFPPHWHLIFRWPYFCGSQAPHIYIDDEGRMTHNVMYIDGISGVCRKYQVDEWCKFVDMYGANVLAFRVVEDGGMELTTPGGNVYKISSYNKEYGVKVYCSNSYLGHVVLKNDTDKGKLQVFWNDEERSEDSYAESVEYDPYTGAIVKTEIMHEHKGLI</sequence>
<comment type="caution">
    <text evidence="1">The sequence shown here is derived from an EMBL/GenBank/DDBJ whole genome shotgun (WGS) entry which is preliminary data.</text>
</comment>
<evidence type="ECO:0000313" key="1">
    <source>
        <dbReference type="EMBL" id="MBK5898794.1"/>
    </source>
</evidence>
<evidence type="ECO:0000313" key="2">
    <source>
        <dbReference type="Proteomes" id="UP000604730"/>
    </source>
</evidence>
<dbReference type="Proteomes" id="UP000604730">
    <property type="component" value="Unassembled WGS sequence"/>
</dbReference>
<accession>A0ABS1J3S4</accession>
<dbReference type="RefSeq" id="WP_208430190.1">
    <property type="nucleotide sequence ID" value="NZ_JAEPRJ010000001.1"/>
</dbReference>
<organism evidence="1 2">
    <name type="scientific">Catonella massiliensis</name>
    <dbReference type="NCBI Taxonomy" id="2799636"/>
    <lineage>
        <taxon>Bacteria</taxon>
        <taxon>Bacillati</taxon>
        <taxon>Bacillota</taxon>
        <taxon>Clostridia</taxon>
        <taxon>Lachnospirales</taxon>
        <taxon>Lachnospiraceae</taxon>
        <taxon>Catonella</taxon>
    </lineage>
</organism>
<keyword evidence="2" id="KW-1185">Reference proteome</keyword>
<protein>
    <submittedName>
        <fullName evidence="1">Uncharacterized protein</fullName>
    </submittedName>
</protein>